<feature type="compositionally biased region" description="Low complexity" evidence="1">
    <location>
        <begin position="61"/>
        <end position="72"/>
    </location>
</feature>
<accession>A0A8T2N6Z1</accession>
<name>A0A8T2N6Z1_9TELE</name>
<feature type="region of interest" description="Disordered" evidence="1">
    <location>
        <begin position="1"/>
        <end position="23"/>
    </location>
</feature>
<evidence type="ECO:0000256" key="1">
    <source>
        <dbReference type="SAM" id="MobiDB-lite"/>
    </source>
</evidence>
<feature type="compositionally biased region" description="Basic and acidic residues" evidence="1">
    <location>
        <begin position="129"/>
        <end position="141"/>
    </location>
</feature>
<protein>
    <submittedName>
        <fullName evidence="2">Uncharacterized protein</fullName>
    </submittedName>
</protein>
<sequence>MEAQGLRPSQVKGGVQGEVYEDREGLLPLVDSYDERAARPHPLPLLIGDHTPPNGRDHTETTPPTGETTQRPHPQRERPHPQREKPHRDHTPNGRDHTETTPPMEETTQRPHPSTGETTQRSHILPQWEKPHIDYSHESKSKPLHPPPPPPQHGSLAACPQNPIPSTHRTTVWSLCSTMSQHQCLNTISFTTGFWTDGLLGVSVLTLGLAGKRRWHCDCGCNWLDYSFRCKACGDCRASLVPVDFPEAMRRPVL</sequence>
<dbReference type="Proteomes" id="UP000824540">
    <property type="component" value="Unassembled WGS sequence"/>
</dbReference>
<feature type="compositionally biased region" description="Polar residues" evidence="1">
    <location>
        <begin position="110"/>
        <end position="122"/>
    </location>
</feature>
<reference evidence="2" key="1">
    <citation type="thesis" date="2021" institute="BYU ScholarsArchive" country="Provo, UT, USA">
        <title>Applications of and Algorithms for Genome Assembly and Genomic Analyses with an Emphasis on Marine Teleosts.</title>
        <authorList>
            <person name="Pickett B.D."/>
        </authorList>
    </citation>
    <scope>NUCLEOTIDE SEQUENCE</scope>
    <source>
        <strain evidence="2">HI-2016</strain>
    </source>
</reference>
<gene>
    <name evidence="2" type="ORF">JZ751_015428</name>
</gene>
<comment type="caution">
    <text evidence="2">The sequence shown here is derived from an EMBL/GenBank/DDBJ whole genome shotgun (WGS) entry which is preliminary data.</text>
</comment>
<feature type="compositionally biased region" description="Basic and acidic residues" evidence="1">
    <location>
        <begin position="74"/>
        <end position="99"/>
    </location>
</feature>
<dbReference type="EMBL" id="JAFBMS010000246">
    <property type="protein sequence ID" value="KAG9332267.1"/>
    <property type="molecule type" value="Genomic_DNA"/>
</dbReference>
<proteinExistence type="predicted"/>
<evidence type="ECO:0000313" key="3">
    <source>
        <dbReference type="Proteomes" id="UP000824540"/>
    </source>
</evidence>
<dbReference type="AlphaFoldDB" id="A0A8T2N6Z1"/>
<evidence type="ECO:0000313" key="2">
    <source>
        <dbReference type="EMBL" id="KAG9332267.1"/>
    </source>
</evidence>
<organism evidence="2 3">
    <name type="scientific">Albula glossodonta</name>
    <name type="common">roundjaw bonefish</name>
    <dbReference type="NCBI Taxonomy" id="121402"/>
    <lineage>
        <taxon>Eukaryota</taxon>
        <taxon>Metazoa</taxon>
        <taxon>Chordata</taxon>
        <taxon>Craniata</taxon>
        <taxon>Vertebrata</taxon>
        <taxon>Euteleostomi</taxon>
        <taxon>Actinopterygii</taxon>
        <taxon>Neopterygii</taxon>
        <taxon>Teleostei</taxon>
        <taxon>Albuliformes</taxon>
        <taxon>Albulidae</taxon>
        <taxon>Albula</taxon>
    </lineage>
</organism>
<keyword evidence="3" id="KW-1185">Reference proteome</keyword>
<feature type="region of interest" description="Disordered" evidence="1">
    <location>
        <begin position="38"/>
        <end position="163"/>
    </location>
</feature>